<name>A0A2G8K9V8_STIJA</name>
<evidence type="ECO:0000313" key="2">
    <source>
        <dbReference type="Proteomes" id="UP000230750"/>
    </source>
</evidence>
<dbReference type="EMBL" id="MRZV01000757">
    <property type="protein sequence ID" value="PIK44749.1"/>
    <property type="molecule type" value="Genomic_DNA"/>
</dbReference>
<dbReference type="InterPro" id="IPR008984">
    <property type="entry name" value="SMAD_FHA_dom_sf"/>
</dbReference>
<keyword evidence="2" id="KW-1185">Reference proteome</keyword>
<dbReference type="InterPro" id="IPR052212">
    <property type="entry name" value="PH-like_domain"/>
</dbReference>
<dbReference type="PANTHER" id="PTHR12156:SF5">
    <property type="entry name" value="FI18040P1"/>
    <property type="match status" value="1"/>
</dbReference>
<organism evidence="1 2">
    <name type="scientific">Stichopus japonicus</name>
    <name type="common">Sea cucumber</name>
    <dbReference type="NCBI Taxonomy" id="307972"/>
    <lineage>
        <taxon>Eukaryota</taxon>
        <taxon>Metazoa</taxon>
        <taxon>Echinodermata</taxon>
        <taxon>Eleutherozoa</taxon>
        <taxon>Echinozoa</taxon>
        <taxon>Holothuroidea</taxon>
        <taxon>Aspidochirotacea</taxon>
        <taxon>Aspidochirotida</taxon>
        <taxon>Stichopodidae</taxon>
        <taxon>Apostichopus</taxon>
    </lineage>
</organism>
<gene>
    <name evidence="1" type="ORF">BSL78_18387</name>
</gene>
<protein>
    <submittedName>
        <fullName evidence="1">Putative pleckstrin-likey-like domain family B member 1 isoform X2</fullName>
    </submittedName>
</protein>
<sequence length="127" mass="14224">MSDNWEDSLKRSQKIIQDGCLELSETGKALKVQSERPHLVSLGGSRISITRVGTQEAIPQPDIFIFGKDVLEDHCQIENRNNIVTLYPNGHCLLDGERVKVQRIMQGIQKLLSVSVSNCAKNLVRIL</sequence>
<dbReference type="PANTHER" id="PTHR12156">
    <property type="entry name" value="PLECKSTRIN HOMOLOGY-LIKE DOMAIN, FAMILY B, MEMBER 3"/>
    <property type="match status" value="1"/>
</dbReference>
<dbReference type="AlphaFoldDB" id="A0A2G8K9V8"/>
<accession>A0A2G8K9V8</accession>
<dbReference type="SUPFAM" id="SSF49879">
    <property type="entry name" value="SMAD/FHA domain"/>
    <property type="match status" value="1"/>
</dbReference>
<reference evidence="1 2" key="1">
    <citation type="journal article" date="2017" name="PLoS Biol.">
        <title>The sea cucumber genome provides insights into morphological evolution and visceral regeneration.</title>
        <authorList>
            <person name="Zhang X."/>
            <person name="Sun L."/>
            <person name="Yuan J."/>
            <person name="Sun Y."/>
            <person name="Gao Y."/>
            <person name="Zhang L."/>
            <person name="Li S."/>
            <person name="Dai H."/>
            <person name="Hamel J.F."/>
            <person name="Liu C."/>
            <person name="Yu Y."/>
            <person name="Liu S."/>
            <person name="Lin W."/>
            <person name="Guo K."/>
            <person name="Jin S."/>
            <person name="Xu P."/>
            <person name="Storey K.B."/>
            <person name="Huan P."/>
            <person name="Zhang T."/>
            <person name="Zhou Y."/>
            <person name="Zhang J."/>
            <person name="Lin C."/>
            <person name="Li X."/>
            <person name="Xing L."/>
            <person name="Huo D."/>
            <person name="Sun M."/>
            <person name="Wang L."/>
            <person name="Mercier A."/>
            <person name="Li F."/>
            <person name="Yang H."/>
            <person name="Xiang J."/>
        </authorList>
    </citation>
    <scope>NUCLEOTIDE SEQUENCE [LARGE SCALE GENOMIC DNA]</scope>
    <source>
        <strain evidence="1">Shaxun</strain>
        <tissue evidence="1">Muscle</tissue>
    </source>
</reference>
<proteinExistence type="predicted"/>
<dbReference type="OrthoDB" id="6020705at2759"/>
<dbReference type="Gene3D" id="2.60.200.20">
    <property type="match status" value="1"/>
</dbReference>
<dbReference type="Proteomes" id="UP000230750">
    <property type="component" value="Unassembled WGS sequence"/>
</dbReference>
<evidence type="ECO:0000313" key="1">
    <source>
        <dbReference type="EMBL" id="PIK44749.1"/>
    </source>
</evidence>
<comment type="caution">
    <text evidence="1">The sequence shown here is derived from an EMBL/GenBank/DDBJ whole genome shotgun (WGS) entry which is preliminary data.</text>
</comment>